<dbReference type="PROSITE" id="PS00036">
    <property type="entry name" value="BZIP_BASIC"/>
    <property type="match status" value="1"/>
</dbReference>
<dbReference type="PANTHER" id="PTHR23351:SF24">
    <property type="entry name" value="ACTIVATING TRANSCRIPTION FACTOR 3-RELATED"/>
    <property type="match status" value="1"/>
</dbReference>
<keyword evidence="2" id="KW-0805">Transcription regulation</keyword>
<evidence type="ECO:0000256" key="6">
    <source>
        <dbReference type="SAM" id="MobiDB-lite"/>
    </source>
</evidence>
<dbReference type="InterPro" id="IPR004827">
    <property type="entry name" value="bZIP"/>
</dbReference>
<evidence type="ECO:0000256" key="2">
    <source>
        <dbReference type="ARBA" id="ARBA00023015"/>
    </source>
</evidence>
<dbReference type="GO" id="GO:0005634">
    <property type="term" value="C:nucleus"/>
    <property type="evidence" value="ECO:0007669"/>
    <property type="project" value="UniProtKB-SubCell"/>
</dbReference>
<dbReference type="GO" id="GO:0000981">
    <property type="term" value="F:DNA-binding transcription factor activity, RNA polymerase II-specific"/>
    <property type="evidence" value="ECO:0007669"/>
    <property type="project" value="TreeGrafter"/>
</dbReference>
<keyword evidence="5" id="KW-0539">Nucleus</keyword>
<accession>A0A6S7GN02</accession>
<proteinExistence type="predicted"/>
<dbReference type="GO" id="GO:0000978">
    <property type="term" value="F:RNA polymerase II cis-regulatory region sequence-specific DNA binding"/>
    <property type="evidence" value="ECO:0007669"/>
    <property type="project" value="TreeGrafter"/>
</dbReference>
<gene>
    <name evidence="7" type="ORF">PACLA_8A066299</name>
</gene>
<feature type="region of interest" description="Disordered" evidence="6">
    <location>
        <begin position="1"/>
        <end position="40"/>
    </location>
</feature>
<comment type="caution">
    <text evidence="7">The sequence shown here is derived from an EMBL/GenBank/DDBJ whole genome shotgun (WGS) entry which is preliminary data.</text>
</comment>
<organism evidence="7 8">
    <name type="scientific">Paramuricea clavata</name>
    <name type="common">Red gorgonian</name>
    <name type="synonym">Violescent sea-whip</name>
    <dbReference type="NCBI Taxonomy" id="317549"/>
    <lineage>
        <taxon>Eukaryota</taxon>
        <taxon>Metazoa</taxon>
        <taxon>Cnidaria</taxon>
        <taxon>Anthozoa</taxon>
        <taxon>Octocorallia</taxon>
        <taxon>Malacalcyonacea</taxon>
        <taxon>Plexauridae</taxon>
        <taxon>Paramuricea</taxon>
    </lineage>
</organism>
<evidence type="ECO:0000256" key="5">
    <source>
        <dbReference type="ARBA" id="ARBA00023242"/>
    </source>
</evidence>
<evidence type="ECO:0000256" key="1">
    <source>
        <dbReference type="ARBA" id="ARBA00004123"/>
    </source>
</evidence>
<name>A0A6S7GN02_PARCT</name>
<protein>
    <submittedName>
        <fullName evidence="7">Cyclic AMP-dependent transcription factor ATF-3-like</fullName>
    </submittedName>
</protein>
<dbReference type="Gene3D" id="1.20.5.170">
    <property type="match status" value="1"/>
</dbReference>
<feature type="region of interest" description="Disordered" evidence="6">
    <location>
        <begin position="148"/>
        <end position="172"/>
    </location>
</feature>
<keyword evidence="4" id="KW-0804">Transcription</keyword>
<dbReference type="Proteomes" id="UP001152795">
    <property type="component" value="Unassembled WGS sequence"/>
</dbReference>
<feature type="compositionally biased region" description="Basic and acidic residues" evidence="6">
    <location>
        <begin position="64"/>
        <end position="81"/>
    </location>
</feature>
<dbReference type="AlphaFoldDB" id="A0A6S7GN02"/>
<keyword evidence="3" id="KW-0238">DNA-binding</keyword>
<dbReference type="InterPro" id="IPR046347">
    <property type="entry name" value="bZIP_sf"/>
</dbReference>
<reference evidence="7" key="1">
    <citation type="submission" date="2020-04" db="EMBL/GenBank/DDBJ databases">
        <authorList>
            <person name="Alioto T."/>
            <person name="Alioto T."/>
            <person name="Gomez Garrido J."/>
        </authorList>
    </citation>
    <scope>NUCLEOTIDE SEQUENCE</scope>
    <source>
        <strain evidence="7">A484AB</strain>
    </source>
</reference>
<evidence type="ECO:0000313" key="8">
    <source>
        <dbReference type="Proteomes" id="UP001152795"/>
    </source>
</evidence>
<keyword evidence="8" id="KW-1185">Reference proteome</keyword>
<dbReference type="FunFam" id="1.20.5.170:FF:000010">
    <property type="entry name" value="Cyclic AMP-dependent transcription factor ATF-2"/>
    <property type="match status" value="1"/>
</dbReference>
<dbReference type="OrthoDB" id="2596881at2759"/>
<dbReference type="SMART" id="SM00338">
    <property type="entry name" value="BRLZ"/>
    <property type="match status" value="1"/>
</dbReference>
<evidence type="ECO:0000256" key="3">
    <source>
        <dbReference type="ARBA" id="ARBA00023125"/>
    </source>
</evidence>
<sequence length="172" mass="19930">MATWRSYSMVKPPVDVEISSSSSEGGSSAPSSPVSDAGSFIIQPKDDLVKKELRDAIRHKRLAKGLDELPELDAKRPKTDELTPEEEEKRRLRRERNKMAAFRCRQRRKQHIVELEQITEQISNSNDDLEREIEDLKQQKQQLEDMLEIHSCKKQRNSDEPCEENKENNGDD</sequence>
<evidence type="ECO:0000256" key="4">
    <source>
        <dbReference type="ARBA" id="ARBA00023163"/>
    </source>
</evidence>
<evidence type="ECO:0000313" key="7">
    <source>
        <dbReference type="EMBL" id="CAB3994894.1"/>
    </source>
</evidence>
<feature type="compositionally biased region" description="Low complexity" evidence="6">
    <location>
        <begin position="13"/>
        <end position="39"/>
    </location>
</feature>
<comment type="subcellular location">
    <subcellularLocation>
        <location evidence="1">Nucleus</location>
    </subcellularLocation>
</comment>
<dbReference type="PRINTS" id="PR00042">
    <property type="entry name" value="LEUZIPPRFOS"/>
</dbReference>
<dbReference type="SUPFAM" id="SSF57959">
    <property type="entry name" value="Leucine zipper domain"/>
    <property type="match status" value="1"/>
</dbReference>
<dbReference type="PROSITE" id="PS50217">
    <property type="entry name" value="BZIP"/>
    <property type="match status" value="1"/>
</dbReference>
<dbReference type="InterPro" id="IPR000837">
    <property type="entry name" value="AP-1"/>
</dbReference>
<dbReference type="Pfam" id="PF00170">
    <property type="entry name" value="bZIP_1"/>
    <property type="match status" value="1"/>
</dbReference>
<dbReference type="EMBL" id="CACRXK020002560">
    <property type="protein sequence ID" value="CAB3994894.1"/>
    <property type="molecule type" value="Genomic_DNA"/>
</dbReference>
<dbReference type="PANTHER" id="PTHR23351">
    <property type="entry name" value="FOS TRANSCRIPTION FACTOR-RELATED"/>
    <property type="match status" value="1"/>
</dbReference>
<feature type="region of interest" description="Disordered" evidence="6">
    <location>
        <begin position="64"/>
        <end position="94"/>
    </location>
</feature>